<dbReference type="GO" id="GO:0005634">
    <property type="term" value="C:nucleus"/>
    <property type="evidence" value="ECO:0007669"/>
    <property type="project" value="UniProtKB-SubCell"/>
</dbReference>
<dbReference type="GO" id="GO:0016787">
    <property type="term" value="F:hydrolase activity"/>
    <property type="evidence" value="ECO:0007669"/>
    <property type="project" value="UniProtKB-KW"/>
</dbReference>
<feature type="domain" description="DDE Tnp4" evidence="8">
    <location>
        <begin position="1"/>
        <end position="124"/>
    </location>
</feature>
<dbReference type="Proteomes" id="UP000193642">
    <property type="component" value="Unassembled WGS sequence"/>
</dbReference>
<keyword evidence="5" id="KW-0479">Metal-binding</keyword>
<dbReference type="Pfam" id="PF13359">
    <property type="entry name" value="DDE_Tnp_4"/>
    <property type="match status" value="1"/>
</dbReference>
<evidence type="ECO:0000256" key="2">
    <source>
        <dbReference type="ARBA" id="ARBA00004123"/>
    </source>
</evidence>
<dbReference type="InterPro" id="IPR045249">
    <property type="entry name" value="HARBI1-like"/>
</dbReference>
<dbReference type="AlphaFoldDB" id="A0A1Y2A5U2"/>
<keyword evidence="6" id="KW-0378">Hydrolase</keyword>
<evidence type="ECO:0000256" key="4">
    <source>
        <dbReference type="ARBA" id="ARBA00022722"/>
    </source>
</evidence>
<keyword evidence="7" id="KW-0539">Nucleus</keyword>
<evidence type="ECO:0000256" key="6">
    <source>
        <dbReference type="ARBA" id="ARBA00022801"/>
    </source>
</evidence>
<dbReference type="STRING" id="329046.A0A1Y2A5U2"/>
<comment type="cofactor">
    <cofactor evidence="1">
        <name>a divalent metal cation</name>
        <dbReference type="ChEBI" id="CHEBI:60240"/>
    </cofactor>
</comment>
<evidence type="ECO:0000259" key="8">
    <source>
        <dbReference type="Pfam" id="PF13359"/>
    </source>
</evidence>
<protein>
    <recommendedName>
        <fullName evidence="8">DDE Tnp4 domain-containing protein</fullName>
    </recommendedName>
</protein>
<evidence type="ECO:0000256" key="3">
    <source>
        <dbReference type="ARBA" id="ARBA00006958"/>
    </source>
</evidence>
<organism evidence="9 10">
    <name type="scientific">Rhizoclosmatium globosum</name>
    <dbReference type="NCBI Taxonomy" id="329046"/>
    <lineage>
        <taxon>Eukaryota</taxon>
        <taxon>Fungi</taxon>
        <taxon>Fungi incertae sedis</taxon>
        <taxon>Chytridiomycota</taxon>
        <taxon>Chytridiomycota incertae sedis</taxon>
        <taxon>Chytridiomycetes</taxon>
        <taxon>Chytridiales</taxon>
        <taxon>Chytriomycetaceae</taxon>
        <taxon>Rhizoclosmatium</taxon>
    </lineage>
</organism>
<comment type="similarity">
    <text evidence="3">Belongs to the HARBI1 family.</text>
</comment>
<dbReference type="PANTHER" id="PTHR22930:SF85">
    <property type="entry name" value="GH03217P-RELATED"/>
    <property type="match status" value="1"/>
</dbReference>
<evidence type="ECO:0000256" key="5">
    <source>
        <dbReference type="ARBA" id="ARBA00022723"/>
    </source>
</evidence>
<evidence type="ECO:0000313" key="9">
    <source>
        <dbReference type="EMBL" id="ORY17876.1"/>
    </source>
</evidence>
<dbReference type="EMBL" id="MCGO01000283">
    <property type="protein sequence ID" value="ORY17876.1"/>
    <property type="molecule type" value="Genomic_DNA"/>
</dbReference>
<evidence type="ECO:0000313" key="10">
    <source>
        <dbReference type="Proteomes" id="UP000193642"/>
    </source>
</evidence>
<proteinExistence type="inferred from homology"/>
<evidence type="ECO:0000256" key="7">
    <source>
        <dbReference type="ARBA" id="ARBA00023242"/>
    </source>
</evidence>
<dbReference type="PANTHER" id="PTHR22930">
    <property type="match status" value="1"/>
</dbReference>
<accession>A0A1Y2A5U2</accession>
<name>A0A1Y2A5U2_9FUNG</name>
<sequence>MQAIVDHKMHCISFLLRSGSCSDKLIFNRPCFGQNIHLKIPSTGLFLADAEYQLFQHIMTPYPIYFQMPDDKPKYNYHHSRARMTVKRVFGLFKGRFQTYKKALVLETPQYMSAVITATLVLHNWLIDLDATDAVDAKERRWMHINGDHQRQDERNRVDPVSGDDARAVRDNLKNLIFSVVN</sequence>
<comment type="subcellular location">
    <subcellularLocation>
        <location evidence="2">Nucleus</location>
    </subcellularLocation>
</comment>
<dbReference type="GO" id="GO:0004518">
    <property type="term" value="F:nuclease activity"/>
    <property type="evidence" value="ECO:0007669"/>
    <property type="project" value="UniProtKB-KW"/>
</dbReference>
<reference evidence="9 10" key="1">
    <citation type="submission" date="2016-07" db="EMBL/GenBank/DDBJ databases">
        <title>Pervasive Adenine N6-methylation of Active Genes in Fungi.</title>
        <authorList>
            <consortium name="DOE Joint Genome Institute"/>
            <person name="Mondo S.J."/>
            <person name="Dannebaum R.O."/>
            <person name="Kuo R.C."/>
            <person name="Labutti K."/>
            <person name="Haridas S."/>
            <person name="Kuo A."/>
            <person name="Salamov A."/>
            <person name="Ahrendt S.R."/>
            <person name="Lipzen A."/>
            <person name="Sullivan W."/>
            <person name="Andreopoulos W.B."/>
            <person name="Clum A."/>
            <person name="Lindquist E."/>
            <person name="Daum C."/>
            <person name="Ramamoorthy G.K."/>
            <person name="Gryganskyi A."/>
            <person name="Culley D."/>
            <person name="Magnuson J.K."/>
            <person name="James T.Y."/>
            <person name="O'Malley M.A."/>
            <person name="Stajich J.E."/>
            <person name="Spatafora J.W."/>
            <person name="Visel A."/>
            <person name="Grigoriev I.V."/>
        </authorList>
    </citation>
    <scope>NUCLEOTIDE SEQUENCE [LARGE SCALE GENOMIC DNA]</scope>
    <source>
        <strain evidence="9 10">JEL800</strain>
    </source>
</reference>
<dbReference type="OrthoDB" id="2570778at2759"/>
<evidence type="ECO:0000256" key="1">
    <source>
        <dbReference type="ARBA" id="ARBA00001968"/>
    </source>
</evidence>
<gene>
    <name evidence="9" type="ORF">BCR33DRAFT_751145</name>
</gene>
<comment type="caution">
    <text evidence="9">The sequence shown here is derived from an EMBL/GenBank/DDBJ whole genome shotgun (WGS) entry which is preliminary data.</text>
</comment>
<dbReference type="GO" id="GO:0046872">
    <property type="term" value="F:metal ion binding"/>
    <property type="evidence" value="ECO:0007669"/>
    <property type="project" value="UniProtKB-KW"/>
</dbReference>
<keyword evidence="10" id="KW-1185">Reference proteome</keyword>
<dbReference type="InterPro" id="IPR027806">
    <property type="entry name" value="HARBI1_dom"/>
</dbReference>
<keyword evidence="4" id="KW-0540">Nuclease</keyword>